<reference evidence="7" key="1">
    <citation type="journal article" date="2019" name="bioRxiv">
        <title>The Genome of the Zebra Mussel, Dreissena polymorpha: A Resource for Invasive Species Research.</title>
        <authorList>
            <person name="McCartney M.A."/>
            <person name="Auch B."/>
            <person name="Kono T."/>
            <person name="Mallez S."/>
            <person name="Zhang Y."/>
            <person name="Obille A."/>
            <person name="Becker A."/>
            <person name="Abrahante J.E."/>
            <person name="Garbe J."/>
            <person name="Badalamenti J.P."/>
            <person name="Herman A."/>
            <person name="Mangelson H."/>
            <person name="Liachko I."/>
            <person name="Sullivan S."/>
            <person name="Sone E.D."/>
            <person name="Koren S."/>
            <person name="Silverstein K.A.T."/>
            <person name="Beckman K.B."/>
            <person name="Gohl D.M."/>
        </authorList>
    </citation>
    <scope>NUCLEOTIDE SEQUENCE</scope>
    <source>
        <strain evidence="7">Duluth1</strain>
        <tissue evidence="7">Whole animal</tissue>
    </source>
</reference>
<keyword evidence="4" id="KW-0862">Zinc</keyword>
<dbReference type="SUPFAM" id="SSF57667">
    <property type="entry name" value="beta-beta-alpha zinc fingers"/>
    <property type="match status" value="1"/>
</dbReference>
<dbReference type="SMART" id="SM00355">
    <property type="entry name" value="ZnF_C2H2"/>
    <property type="match status" value="2"/>
</dbReference>
<evidence type="ECO:0000256" key="5">
    <source>
        <dbReference type="PROSITE-ProRule" id="PRU00042"/>
    </source>
</evidence>
<dbReference type="PANTHER" id="PTHR14196">
    <property type="entry name" value="ODD-SKIPPED - RELATED"/>
    <property type="match status" value="1"/>
</dbReference>
<dbReference type="GO" id="GO:0009880">
    <property type="term" value="P:embryonic pattern specification"/>
    <property type="evidence" value="ECO:0007669"/>
    <property type="project" value="TreeGrafter"/>
</dbReference>
<dbReference type="Proteomes" id="UP000828390">
    <property type="component" value="Unassembled WGS sequence"/>
</dbReference>
<dbReference type="PROSITE" id="PS50157">
    <property type="entry name" value="ZINC_FINGER_C2H2_2"/>
    <property type="match status" value="2"/>
</dbReference>
<dbReference type="InterPro" id="IPR036236">
    <property type="entry name" value="Znf_C2H2_sf"/>
</dbReference>
<gene>
    <name evidence="7" type="ORF">DPMN_021538</name>
</gene>
<keyword evidence="8" id="KW-1185">Reference proteome</keyword>
<evidence type="ECO:0000256" key="2">
    <source>
        <dbReference type="ARBA" id="ARBA00022737"/>
    </source>
</evidence>
<keyword evidence="1" id="KW-0479">Metal-binding</keyword>
<dbReference type="EMBL" id="JAIWYP010000001">
    <property type="protein sequence ID" value="KAH3897350.1"/>
    <property type="molecule type" value="Genomic_DNA"/>
</dbReference>
<dbReference type="PROSITE" id="PS00028">
    <property type="entry name" value="ZINC_FINGER_C2H2_1"/>
    <property type="match status" value="2"/>
</dbReference>
<feature type="domain" description="C2H2-type" evidence="6">
    <location>
        <begin position="40"/>
        <end position="67"/>
    </location>
</feature>
<sequence length="74" mass="8431">MFDRTLFYPFTGKCGLCAKIFPSPAKLEVHMRTHTGEKPFQCPVCGKSFRQKGHLRSHSTVHFRSQSTLGYSPQ</sequence>
<dbReference type="GO" id="GO:0048619">
    <property type="term" value="P:embryonic hindgut morphogenesis"/>
    <property type="evidence" value="ECO:0007669"/>
    <property type="project" value="TreeGrafter"/>
</dbReference>
<reference evidence="7" key="2">
    <citation type="submission" date="2020-11" db="EMBL/GenBank/DDBJ databases">
        <authorList>
            <person name="McCartney M.A."/>
            <person name="Auch B."/>
            <person name="Kono T."/>
            <person name="Mallez S."/>
            <person name="Becker A."/>
            <person name="Gohl D.M."/>
            <person name="Silverstein K.A.T."/>
            <person name="Koren S."/>
            <person name="Bechman K.B."/>
            <person name="Herman A."/>
            <person name="Abrahante J.E."/>
            <person name="Garbe J."/>
        </authorList>
    </citation>
    <scope>NUCLEOTIDE SEQUENCE</scope>
    <source>
        <strain evidence="7">Duluth1</strain>
        <tissue evidence="7">Whole animal</tissue>
    </source>
</reference>
<dbReference type="Pfam" id="PF13465">
    <property type="entry name" value="zf-H2C2_2"/>
    <property type="match status" value="1"/>
</dbReference>
<evidence type="ECO:0000256" key="1">
    <source>
        <dbReference type="ARBA" id="ARBA00022723"/>
    </source>
</evidence>
<dbReference type="GO" id="GO:0005634">
    <property type="term" value="C:nucleus"/>
    <property type="evidence" value="ECO:0007669"/>
    <property type="project" value="TreeGrafter"/>
</dbReference>
<comment type="caution">
    <text evidence="7">The sequence shown here is derived from an EMBL/GenBank/DDBJ whole genome shotgun (WGS) entry which is preliminary data.</text>
</comment>
<keyword evidence="3 5" id="KW-0863">Zinc-finger</keyword>
<accession>A0A9D4NKY8</accession>
<dbReference type="GO" id="GO:0000981">
    <property type="term" value="F:DNA-binding transcription factor activity, RNA polymerase II-specific"/>
    <property type="evidence" value="ECO:0007669"/>
    <property type="project" value="TreeGrafter"/>
</dbReference>
<dbReference type="InterPro" id="IPR050717">
    <property type="entry name" value="C2H2-ZF_Transcription_Reg"/>
</dbReference>
<dbReference type="FunFam" id="3.30.160.60:FF:000624">
    <property type="entry name" value="zinc finger protein 697"/>
    <property type="match status" value="1"/>
</dbReference>
<keyword evidence="2" id="KW-0677">Repeat</keyword>
<dbReference type="FunFam" id="3.30.160.60:FF:001818">
    <property type="entry name" value="GDNF-inducible zinc finger protein 1 isoform X1"/>
    <property type="match status" value="1"/>
</dbReference>
<evidence type="ECO:0000256" key="4">
    <source>
        <dbReference type="ARBA" id="ARBA00022833"/>
    </source>
</evidence>
<dbReference type="InterPro" id="IPR013087">
    <property type="entry name" value="Znf_C2H2_type"/>
</dbReference>
<evidence type="ECO:0000256" key="3">
    <source>
        <dbReference type="ARBA" id="ARBA00022771"/>
    </source>
</evidence>
<dbReference type="AlphaFoldDB" id="A0A9D4NKY8"/>
<organism evidence="7 8">
    <name type="scientific">Dreissena polymorpha</name>
    <name type="common">Zebra mussel</name>
    <name type="synonym">Mytilus polymorpha</name>
    <dbReference type="NCBI Taxonomy" id="45954"/>
    <lineage>
        <taxon>Eukaryota</taxon>
        <taxon>Metazoa</taxon>
        <taxon>Spiralia</taxon>
        <taxon>Lophotrochozoa</taxon>
        <taxon>Mollusca</taxon>
        <taxon>Bivalvia</taxon>
        <taxon>Autobranchia</taxon>
        <taxon>Heteroconchia</taxon>
        <taxon>Euheterodonta</taxon>
        <taxon>Imparidentia</taxon>
        <taxon>Neoheterodontei</taxon>
        <taxon>Myida</taxon>
        <taxon>Dreissenoidea</taxon>
        <taxon>Dreissenidae</taxon>
        <taxon>Dreissena</taxon>
    </lineage>
</organism>
<protein>
    <recommendedName>
        <fullName evidence="6">C2H2-type domain-containing protein</fullName>
    </recommendedName>
</protein>
<dbReference type="GO" id="GO:0008270">
    <property type="term" value="F:zinc ion binding"/>
    <property type="evidence" value="ECO:0007669"/>
    <property type="project" value="UniProtKB-KW"/>
</dbReference>
<evidence type="ECO:0000259" key="6">
    <source>
        <dbReference type="PROSITE" id="PS50157"/>
    </source>
</evidence>
<dbReference type="Gene3D" id="3.30.160.60">
    <property type="entry name" value="Classic Zinc Finger"/>
    <property type="match status" value="2"/>
</dbReference>
<dbReference type="PANTHER" id="PTHR14196:SF10">
    <property type="entry name" value="C2H2-TYPE DOMAIN-CONTAINING PROTEIN"/>
    <property type="match status" value="1"/>
</dbReference>
<feature type="domain" description="C2H2-type" evidence="6">
    <location>
        <begin position="12"/>
        <end position="39"/>
    </location>
</feature>
<proteinExistence type="predicted"/>
<name>A0A9D4NKY8_DREPO</name>
<evidence type="ECO:0000313" key="8">
    <source>
        <dbReference type="Proteomes" id="UP000828390"/>
    </source>
</evidence>
<evidence type="ECO:0000313" key="7">
    <source>
        <dbReference type="EMBL" id="KAH3897350.1"/>
    </source>
</evidence>
<dbReference type="GO" id="GO:0000977">
    <property type="term" value="F:RNA polymerase II transcription regulatory region sequence-specific DNA binding"/>
    <property type="evidence" value="ECO:0007669"/>
    <property type="project" value="TreeGrafter"/>
</dbReference>